<name>A0A1F7XYU9_9BACT</name>
<proteinExistence type="predicted"/>
<dbReference type="InterPro" id="IPR012902">
    <property type="entry name" value="N_methyl_site"/>
</dbReference>
<organism evidence="2 3">
    <name type="scientific">Candidatus Woesebacteria bacterium RIFCSPHIGHO2_01_FULL_38_26b</name>
    <dbReference type="NCBI Taxonomy" id="1802491"/>
    <lineage>
        <taxon>Bacteria</taxon>
        <taxon>Candidatus Woeseibacteriota</taxon>
    </lineage>
</organism>
<evidence type="ECO:0000256" key="1">
    <source>
        <dbReference type="SAM" id="Phobius"/>
    </source>
</evidence>
<feature type="transmembrane region" description="Helical" evidence="1">
    <location>
        <begin position="12"/>
        <end position="32"/>
    </location>
</feature>
<dbReference type="Pfam" id="PF07963">
    <property type="entry name" value="N_methyl"/>
    <property type="match status" value="1"/>
</dbReference>
<comment type="caution">
    <text evidence="2">The sequence shown here is derived from an EMBL/GenBank/DDBJ whole genome shotgun (WGS) entry which is preliminary data.</text>
</comment>
<accession>A0A1F7XYU9</accession>
<evidence type="ECO:0000313" key="2">
    <source>
        <dbReference type="EMBL" id="OGM20202.1"/>
    </source>
</evidence>
<gene>
    <name evidence="2" type="ORF">A2771_03430</name>
</gene>
<sequence length="153" mass="16406">MRRNIEKGFTLFELLLVMAILGILSTVLVVVINPGRQLAKARDVQRETDLIAILGAVYQYTSEHSGELPDTDGDPLTSNFPTSLTCIGTDLSCFDLSSAGETGETIIPEYMGEMPTDPKGGDSDDTGYLIMVDANDRLAASASGETRTVTVTK</sequence>
<dbReference type="Gene3D" id="3.30.700.10">
    <property type="entry name" value="Glycoprotein, Type 4 Pilin"/>
    <property type="match status" value="1"/>
</dbReference>
<reference evidence="2 3" key="1">
    <citation type="journal article" date="2016" name="Nat. Commun.">
        <title>Thousands of microbial genomes shed light on interconnected biogeochemical processes in an aquifer system.</title>
        <authorList>
            <person name="Anantharaman K."/>
            <person name="Brown C.T."/>
            <person name="Hug L.A."/>
            <person name="Sharon I."/>
            <person name="Castelle C.J."/>
            <person name="Probst A.J."/>
            <person name="Thomas B.C."/>
            <person name="Singh A."/>
            <person name="Wilkins M.J."/>
            <person name="Karaoz U."/>
            <person name="Brodie E.L."/>
            <person name="Williams K.H."/>
            <person name="Hubbard S.S."/>
            <person name="Banfield J.F."/>
        </authorList>
    </citation>
    <scope>NUCLEOTIDE SEQUENCE [LARGE SCALE GENOMIC DNA]</scope>
</reference>
<dbReference type="SUPFAM" id="SSF54523">
    <property type="entry name" value="Pili subunits"/>
    <property type="match status" value="1"/>
</dbReference>
<dbReference type="InterPro" id="IPR045584">
    <property type="entry name" value="Pilin-like"/>
</dbReference>
<protein>
    <recommendedName>
        <fullName evidence="4">Type II secretion system protein GspG C-terminal domain-containing protein</fullName>
    </recommendedName>
</protein>
<evidence type="ECO:0000313" key="3">
    <source>
        <dbReference type="Proteomes" id="UP000176741"/>
    </source>
</evidence>
<keyword evidence="1" id="KW-0812">Transmembrane</keyword>
<evidence type="ECO:0008006" key="4">
    <source>
        <dbReference type="Google" id="ProtNLM"/>
    </source>
</evidence>
<dbReference type="AlphaFoldDB" id="A0A1F7XYU9"/>
<keyword evidence="1" id="KW-1133">Transmembrane helix</keyword>
<dbReference type="NCBIfam" id="TIGR02532">
    <property type="entry name" value="IV_pilin_GFxxxE"/>
    <property type="match status" value="1"/>
</dbReference>
<dbReference type="EMBL" id="MGGD01000041">
    <property type="protein sequence ID" value="OGM20202.1"/>
    <property type="molecule type" value="Genomic_DNA"/>
</dbReference>
<keyword evidence="1" id="KW-0472">Membrane</keyword>
<dbReference type="Proteomes" id="UP000176741">
    <property type="component" value="Unassembled WGS sequence"/>
</dbReference>